<accession>A0ABW2K3F2</accession>
<comment type="caution">
    <text evidence="2">The sequence shown here is derived from an EMBL/GenBank/DDBJ whole genome shotgun (WGS) entry which is preliminary data.</text>
</comment>
<evidence type="ECO:0008006" key="4">
    <source>
        <dbReference type="Google" id="ProtNLM"/>
    </source>
</evidence>
<sequence length="183" mass="21660">MNQDTLTNGFCEGFWNCISPADWLSNLLTFLAIAIPVFVTLVIEKNKAKKETIRRIAEERKPLKRELVINKQMIEQLLMNFCKAETQNVKGEEITKIIKENTEYLESLRAVLLAHSIIRVDEIDRMRLFFGALEILNNKLKFKNIPETNIPLNRIYQKREMEEFLQDCYKAWYNIKRDYGIKQ</sequence>
<keyword evidence="3" id="KW-1185">Reference proteome</keyword>
<reference evidence="3" key="1">
    <citation type="journal article" date="2019" name="Int. J. Syst. Evol. Microbiol.">
        <title>The Global Catalogue of Microorganisms (GCM) 10K type strain sequencing project: providing services to taxonomists for standard genome sequencing and annotation.</title>
        <authorList>
            <consortium name="The Broad Institute Genomics Platform"/>
            <consortium name="The Broad Institute Genome Sequencing Center for Infectious Disease"/>
            <person name="Wu L."/>
            <person name="Ma J."/>
        </authorList>
    </citation>
    <scope>NUCLEOTIDE SEQUENCE [LARGE SCALE GENOMIC DNA]</scope>
    <source>
        <strain evidence="3">CCUG 73951</strain>
    </source>
</reference>
<gene>
    <name evidence="2" type="ORF">ACFQMN_10180</name>
</gene>
<keyword evidence="1" id="KW-1133">Transmembrane helix</keyword>
<keyword evidence="1" id="KW-0812">Transmembrane</keyword>
<proteinExistence type="predicted"/>
<keyword evidence="1" id="KW-0472">Membrane</keyword>
<dbReference type="EMBL" id="JBHTBY010000008">
    <property type="protein sequence ID" value="MFC7321249.1"/>
    <property type="molecule type" value="Genomic_DNA"/>
</dbReference>
<dbReference type="Proteomes" id="UP001596494">
    <property type="component" value="Unassembled WGS sequence"/>
</dbReference>
<protein>
    <recommendedName>
        <fullName evidence="4">DUF4760 domain-containing protein</fullName>
    </recommendedName>
</protein>
<evidence type="ECO:0000256" key="1">
    <source>
        <dbReference type="SAM" id="Phobius"/>
    </source>
</evidence>
<dbReference type="RefSeq" id="WP_289216366.1">
    <property type="nucleotide sequence ID" value="NZ_JAPVRC010000006.1"/>
</dbReference>
<organism evidence="2 3">
    <name type="scientific">Halobacillus campisalis</name>
    <dbReference type="NCBI Taxonomy" id="435909"/>
    <lineage>
        <taxon>Bacteria</taxon>
        <taxon>Bacillati</taxon>
        <taxon>Bacillota</taxon>
        <taxon>Bacilli</taxon>
        <taxon>Bacillales</taxon>
        <taxon>Bacillaceae</taxon>
        <taxon>Halobacillus</taxon>
    </lineage>
</organism>
<feature type="transmembrane region" description="Helical" evidence="1">
    <location>
        <begin position="23"/>
        <end position="43"/>
    </location>
</feature>
<evidence type="ECO:0000313" key="3">
    <source>
        <dbReference type="Proteomes" id="UP001596494"/>
    </source>
</evidence>
<name>A0ABW2K3F2_9BACI</name>
<evidence type="ECO:0000313" key="2">
    <source>
        <dbReference type="EMBL" id="MFC7321249.1"/>
    </source>
</evidence>